<evidence type="ECO:0000256" key="8">
    <source>
        <dbReference type="ARBA" id="ARBA00023316"/>
    </source>
</evidence>
<evidence type="ECO:0000256" key="5">
    <source>
        <dbReference type="ARBA" id="ARBA00022801"/>
    </source>
</evidence>
<gene>
    <name evidence="11" type="ORF">Gferi_17835</name>
</gene>
<evidence type="ECO:0000256" key="9">
    <source>
        <dbReference type="PROSITE-ProRule" id="PRU01373"/>
    </source>
</evidence>
<dbReference type="InterPro" id="IPR002477">
    <property type="entry name" value="Peptidoglycan-bd-like"/>
</dbReference>
<sequence length="254" mass="29167">MKKWFLWTMICLTCVTLLLYSGKFFTYTGNKVKLNIPIRISQENEYVAWEEQIIRDNPDYNALAIFVDIYENTLTLFDYEKNEILREYDIAIDSNSAALPIGTWQVEAKGKWREGFGPRWMGLNVPWGNYGIHGLTNQMDDGIVIASGCIQMGNADVEELYSMVKVGTAVFIHGGVFGPFDNGFRTIKPGDRGADVYAVQKQMQLKGYYSKDVDGIYGEHMKDQVIKFRKDNKLTESYDIDEEFYKSLGIELFE</sequence>
<evidence type="ECO:0000256" key="1">
    <source>
        <dbReference type="ARBA" id="ARBA00004752"/>
    </source>
</evidence>
<dbReference type="Pfam" id="PF01471">
    <property type="entry name" value="PG_binding_1"/>
    <property type="match status" value="1"/>
</dbReference>
<feature type="active site" description="Proton donor/acceptor" evidence="9">
    <location>
        <position position="133"/>
    </location>
</feature>
<dbReference type="STRING" id="1424294.Gferi_17835"/>
<dbReference type="GO" id="GO:0016757">
    <property type="term" value="F:glycosyltransferase activity"/>
    <property type="evidence" value="ECO:0007669"/>
    <property type="project" value="UniProtKB-KW"/>
</dbReference>
<dbReference type="Pfam" id="PF03734">
    <property type="entry name" value="YkuD"/>
    <property type="match status" value="1"/>
</dbReference>
<keyword evidence="8 9" id="KW-0961">Cell wall biogenesis/degradation</keyword>
<keyword evidence="6 9" id="KW-0133">Cell shape</keyword>
<dbReference type="GO" id="GO:0071972">
    <property type="term" value="F:peptidoglycan L,D-transpeptidase activity"/>
    <property type="evidence" value="ECO:0007669"/>
    <property type="project" value="TreeGrafter"/>
</dbReference>
<dbReference type="InterPro" id="IPR036365">
    <property type="entry name" value="PGBD-like_sf"/>
</dbReference>
<dbReference type="PROSITE" id="PS52029">
    <property type="entry name" value="LD_TPASE"/>
    <property type="match status" value="1"/>
</dbReference>
<dbReference type="GO" id="GO:0005576">
    <property type="term" value="C:extracellular region"/>
    <property type="evidence" value="ECO:0007669"/>
    <property type="project" value="TreeGrafter"/>
</dbReference>
<dbReference type="InterPro" id="IPR050979">
    <property type="entry name" value="LD-transpeptidase"/>
</dbReference>
<dbReference type="UniPathway" id="UPA00219"/>
<organism evidence="11 12">
    <name type="scientific">Geosporobacter ferrireducens</name>
    <dbReference type="NCBI Taxonomy" id="1424294"/>
    <lineage>
        <taxon>Bacteria</taxon>
        <taxon>Bacillati</taxon>
        <taxon>Bacillota</taxon>
        <taxon>Clostridia</taxon>
        <taxon>Peptostreptococcales</taxon>
        <taxon>Thermotaleaceae</taxon>
        <taxon>Geosporobacter</taxon>
    </lineage>
</organism>
<dbReference type="Gene3D" id="1.10.101.10">
    <property type="entry name" value="PGBD-like superfamily/PGBD"/>
    <property type="match status" value="1"/>
</dbReference>
<keyword evidence="4" id="KW-0808">Transferase</keyword>
<comment type="pathway">
    <text evidence="1 9">Cell wall biogenesis; peptidoglycan biosynthesis.</text>
</comment>
<keyword evidence="3" id="KW-0328">Glycosyltransferase</keyword>
<reference evidence="11 12" key="1">
    <citation type="submission" date="2016-09" db="EMBL/GenBank/DDBJ databases">
        <title>Genomic analysis reveals versatility of anaerobic energy metabolism of Geosporobacter ferrireducens IRF9 of phylum Firmicutes.</title>
        <authorList>
            <person name="Kim S.-J."/>
        </authorList>
    </citation>
    <scope>NUCLEOTIDE SEQUENCE [LARGE SCALE GENOMIC DNA]</scope>
    <source>
        <strain evidence="11 12">IRF9</strain>
    </source>
</reference>
<feature type="domain" description="L,D-TPase catalytic" evidence="10">
    <location>
        <begin position="63"/>
        <end position="173"/>
    </location>
</feature>
<dbReference type="KEGG" id="gfe:Gferi_17835"/>
<dbReference type="SUPFAM" id="SSF141523">
    <property type="entry name" value="L,D-transpeptidase catalytic domain-like"/>
    <property type="match status" value="1"/>
</dbReference>
<accession>A0A1D8GK15</accession>
<dbReference type="SUPFAM" id="SSF47090">
    <property type="entry name" value="PGBD-like"/>
    <property type="match status" value="1"/>
</dbReference>
<evidence type="ECO:0000313" key="11">
    <source>
        <dbReference type="EMBL" id="AOT71250.1"/>
    </source>
</evidence>
<proteinExistence type="inferred from homology"/>
<keyword evidence="7 9" id="KW-0573">Peptidoglycan synthesis</keyword>
<protein>
    <recommendedName>
        <fullName evidence="10">L,D-TPase catalytic domain-containing protein</fullName>
    </recommendedName>
</protein>
<dbReference type="PANTHER" id="PTHR30582">
    <property type="entry name" value="L,D-TRANSPEPTIDASE"/>
    <property type="match status" value="1"/>
</dbReference>
<evidence type="ECO:0000256" key="7">
    <source>
        <dbReference type="ARBA" id="ARBA00022984"/>
    </source>
</evidence>
<evidence type="ECO:0000313" key="12">
    <source>
        <dbReference type="Proteomes" id="UP000095743"/>
    </source>
</evidence>
<dbReference type="GO" id="GO:0071555">
    <property type="term" value="P:cell wall organization"/>
    <property type="evidence" value="ECO:0007669"/>
    <property type="project" value="UniProtKB-UniRule"/>
</dbReference>
<dbReference type="CDD" id="cd16913">
    <property type="entry name" value="YkuD_like"/>
    <property type="match status" value="1"/>
</dbReference>
<dbReference type="AlphaFoldDB" id="A0A1D8GK15"/>
<dbReference type="EMBL" id="CP017269">
    <property type="protein sequence ID" value="AOT71250.1"/>
    <property type="molecule type" value="Genomic_DNA"/>
</dbReference>
<dbReference type="OrthoDB" id="9787225at2"/>
<dbReference type="RefSeq" id="WP_069978886.1">
    <property type="nucleotide sequence ID" value="NZ_CP017269.1"/>
</dbReference>
<dbReference type="GO" id="GO:0008360">
    <property type="term" value="P:regulation of cell shape"/>
    <property type="evidence" value="ECO:0007669"/>
    <property type="project" value="UniProtKB-UniRule"/>
</dbReference>
<evidence type="ECO:0000256" key="3">
    <source>
        <dbReference type="ARBA" id="ARBA00022676"/>
    </source>
</evidence>
<dbReference type="GO" id="GO:0018104">
    <property type="term" value="P:peptidoglycan-protein cross-linking"/>
    <property type="evidence" value="ECO:0007669"/>
    <property type="project" value="TreeGrafter"/>
</dbReference>
<dbReference type="InterPro" id="IPR036366">
    <property type="entry name" value="PGBDSf"/>
</dbReference>
<dbReference type="PANTHER" id="PTHR30582:SF24">
    <property type="entry name" value="L,D-TRANSPEPTIDASE ERFK_SRFK-RELATED"/>
    <property type="match status" value="1"/>
</dbReference>
<evidence type="ECO:0000256" key="2">
    <source>
        <dbReference type="ARBA" id="ARBA00005992"/>
    </source>
</evidence>
<keyword evidence="5" id="KW-0378">Hydrolase</keyword>
<dbReference type="InterPro" id="IPR038063">
    <property type="entry name" value="Transpep_catalytic_dom"/>
</dbReference>
<evidence type="ECO:0000256" key="4">
    <source>
        <dbReference type="ARBA" id="ARBA00022679"/>
    </source>
</evidence>
<feature type="active site" description="Nucleophile" evidence="9">
    <location>
        <position position="149"/>
    </location>
</feature>
<evidence type="ECO:0000259" key="10">
    <source>
        <dbReference type="PROSITE" id="PS52029"/>
    </source>
</evidence>
<dbReference type="Gene3D" id="2.40.440.10">
    <property type="entry name" value="L,D-transpeptidase catalytic domain-like"/>
    <property type="match status" value="1"/>
</dbReference>
<dbReference type="InterPro" id="IPR005490">
    <property type="entry name" value="LD_TPept_cat_dom"/>
</dbReference>
<comment type="similarity">
    <text evidence="2">Belongs to the YkuD family.</text>
</comment>
<name>A0A1D8GK15_9FIRM</name>
<dbReference type="Proteomes" id="UP000095743">
    <property type="component" value="Chromosome"/>
</dbReference>
<evidence type="ECO:0000256" key="6">
    <source>
        <dbReference type="ARBA" id="ARBA00022960"/>
    </source>
</evidence>
<keyword evidence="12" id="KW-1185">Reference proteome</keyword>